<evidence type="ECO:0000256" key="7">
    <source>
        <dbReference type="ARBA" id="ARBA00023136"/>
    </source>
</evidence>
<keyword evidence="6" id="KW-0406">Ion transport</keyword>
<sequence length="910" mass="105225">LTIDENSDYLANGIYKAVKEHNSTHFNTITLRKVIVNETTDEALICSAIFENDIKPSMIIDVTNKRWPATVEIRNLARKLKIATVSTNSATKQDWQYLSMKENQWLLNFKSPTNVFIHAVEDIVHFFGYNKFVVLHDHTFDTDELKSMFAGNETLQIMFKSLENDNISEFETLVRSLRKKRKENLTNFFVLAKPMTINKFMEAITFNDMFRITNNWYFLTKGKGKLRCISCLHATANVIQPVDAYFYYDLTRLILKSVERSYEAVTWIPLKHLESCKNIESHSSRLKHFEGVNLRKSMEEEVEDFHGKFGEFVVNCEGSLESYQSVTLRLSRQVYRRDMKSRKIAEWEYSEPSGNLFFTSADEDGDGEDKPLEEIPEDGILIQVILVCNYLVLTNHPPFVMKYTENSTDGTQKQTVSYYGFLIDLLEYIKAEIPTFPKYIIREHSSGDGLYGHYKTGKDKNEENADGSGGEEDDGEGGVGLPWKGAIKEIYKLKRVLSLGAWTRTYERENLTDFTEPFFEMVGLNVLMKKQKRHIFYYKFVSVLEGSVWLCITGAYFITSILLTLFDKYSPYSYQNNKLKYKDDNEKRIFTFKESLWFCMTSLTPQGGGEAPKSLSGRLVAATWWLFSFIVVASYSANLAAFLTVSRIDNRVTSFYKLTKQYKVRYAPIALSAVETYFNRLAMVEEKFYEVWKDMSLNDSLTEDERAQLAIWDYPISDRFTKIWAQVTEAKAPKSFEEALSRVKNSQDHKEGFALITDSLTVDYFTFTHCDVTKVGLDFSPRPLSLAIGKELKDLKALIDAAIIKLRNNRTIANLKGKWWDWNELRQDCEDQRRLSNGISLRNAGGTFIVFIAGVCATLFAVAVENICIKAMIIRDFKELQFGRREEPTVRRFRGFNCNWLSFCCRKKNR</sequence>
<keyword evidence="11" id="KW-0407">Ion channel</keyword>
<protein>
    <submittedName>
        <fullName evidence="15">Glutamate receptor ionotropic: kainate 2-like protein</fullName>
    </submittedName>
</protein>
<dbReference type="InterPro" id="IPR001320">
    <property type="entry name" value="Iontro_rcpt_C"/>
</dbReference>
<dbReference type="AlphaFoldDB" id="A0A443SS24"/>
<evidence type="ECO:0000259" key="14">
    <source>
        <dbReference type="SMART" id="SM00079"/>
    </source>
</evidence>
<name>A0A443SS24_9ACAR</name>
<evidence type="ECO:0000256" key="12">
    <source>
        <dbReference type="SAM" id="MobiDB-lite"/>
    </source>
</evidence>
<dbReference type="OrthoDB" id="5984008at2759"/>
<evidence type="ECO:0000256" key="2">
    <source>
        <dbReference type="ARBA" id="ARBA00008685"/>
    </source>
</evidence>
<evidence type="ECO:0000313" key="16">
    <source>
        <dbReference type="Proteomes" id="UP000288716"/>
    </source>
</evidence>
<feature type="non-terminal residue" evidence="15">
    <location>
        <position position="910"/>
    </location>
</feature>
<dbReference type="PANTHER" id="PTHR18966">
    <property type="entry name" value="IONOTROPIC GLUTAMATE RECEPTOR"/>
    <property type="match status" value="1"/>
</dbReference>
<feature type="non-terminal residue" evidence="15">
    <location>
        <position position="1"/>
    </location>
</feature>
<evidence type="ECO:0000256" key="5">
    <source>
        <dbReference type="ARBA" id="ARBA00022989"/>
    </source>
</evidence>
<evidence type="ECO:0000256" key="3">
    <source>
        <dbReference type="ARBA" id="ARBA00022448"/>
    </source>
</evidence>
<evidence type="ECO:0000256" key="13">
    <source>
        <dbReference type="SAM" id="Phobius"/>
    </source>
</evidence>
<dbReference type="Gene3D" id="1.10.287.70">
    <property type="match status" value="1"/>
</dbReference>
<dbReference type="SMART" id="SM00079">
    <property type="entry name" value="PBPe"/>
    <property type="match status" value="1"/>
</dbReference>
<feature type="transmembrane region" description="Helical" evidence="13">
    <location>
        <begin position="843"/>
        <end position="864"/>
    </location>
</feature>
<dbReference type="InterPro" id="IPR015683">
    <property type="entry name" value="Ionotropic_Glu_rcpt"/>
</dbReference>
<evidence type="ECO:0000256" key="4">
    <source>
        <dbReference type="ARBA" id="ARBA00022692"/>
    </source>
</evidence>
<dbReference type="SUPFAM" id="SSF81324">
    <property type="entry name" value="Voltage-gated potassium channels"/>
    <property type="match status" value="1"/>
</dbReference>
<dbReference type="EMBL" id="NCKV01000549">
    <property type="protein sequence ID" value="RWS30328.1"/>
    <property type="molecule type" value="Genomic_DNA"/>
</dbReference>
<keyword evidence="10" id="KW-1071">Ligand-gated ion channel</keyword>
<feature type="transmembrane region" description="Helical" evidence="13">
    <location>
        <begin position="536"/>
        <end position="566"/>
    </location>
</feature>
<accession>A0A443SS24</accession>
<feature type="domain" description="Ionotropic glutamate receptor C-terminal" evidence="14">
    <location>
        <begin position="390"/>
        <end position="822"/>
    </location>
</feature>
<dbReference type="Gene3D" id="3.40.190.10">
    <property type="entry name" value="Periplasmic binding protein-like II"/>
    <property type="match status" value="1"/>
</dbReference>
<dbReference type="Gene3D" id="3.40.50.2300">
    <property type="match status" value="2"/>
</dbReference>
<reference evidence="15 16" key="1">
    <citation type="journal article" date="2018" name="Gigascience">
        <title>Genomes of trombidid mites reveal novel predicted allergens and laterally-transferred genes associated with secondary metabolism.</title>
        <authorList>
            <person name="Dong X."/>
            <person name="Chaisiri K."/>
            <person name="Xia D."/>
            <person name="Armstrong S.D."/>
            <person name="Fang Y."/>
            <person name="Donnelly M.J."/>
            <person name="Kadowaki T."/>
            <person name="McGarry J.W."/>
            <person name="Darby A.C."/>
            <person name="Makepeace B.L."/>
        </authorList>
    </citation>
    <scope>NUCLEOTIDE SEQUENCE [LARGE SCALE GENOMIC DNA]</scope>
    <source>
        <strain evidence="15">UoL-UT</strain>
    </source>
</reference>
<keyword evidence="16" id="KW-1185">Reference proteome</keyword>
<evidence type="ECO:0000256" key="9">
    <source>
        <dbReference type="ARBA" id="ARBA00023180"/>
    </source>
</evidence>
<dbReference type="Proteomes" id="UP000288716">
    <property type="component" value="Unassembled WGS sequence"/>
</dbReference>
<dbReference type="Pfam" id="PF10613">
    <property type="entry name" value="Lig_chan-Glu_bd"/>
    <property type="match status" value="1"/>
</dbReference>
<feature type="transmembrane region" description="Helical" evidence="13">
    <location>
        <begin position="624"/>
        <end position="645"/>
    </location>
</feature>
<comment type="caution">
    <text evidence="15">The sequence shown here is derived from an EMBL/GenBank/DDBJ whole genome shotgun (WGS) entry which is preliminary data.</text>
</comment>
<keyword evidence="9" id="KW-0325">Glycoprotein</keyword>
<evidence type="ECO:0000256" key="10">
    <source>
        <dbReference type="ARBA" id="ARBA00023286"/>
    </source>
</evidence>
<keyword evidence="7 13" id="KW-0472">Membrane</keyword>
<keyword evidence="5 13" id="KW-1133">Transmembrane helix</keyword>
<dbReference type="SUPFAM" id="SSF53850">
    <property type="entry name" value="Periplasmic binding protein-like II"/>
    <property type="match status" value="1"/>
</dbReference>
<organism evidence="15 16">
    <name type="scientific">Leptotrombidium deliense</name>
    <dbReference type="NCBI Taxonomy" id="299467"/>
    <lineage>
        <taxon>Eukaryota</taxon>
        <taxon>Metazoa</taxon>
        <taxon>Ecdysozoa</taxon>
        <taxon>Arthropoda</taxon>
        <taxon>Chelicerata</taxon>
        <taxon>Arachnida</taxon>
        <taxon>Acari</taxon>
        <taxon>Acariformes</taxon>
        <taxon>Trombidiformes</taxon>
        <taxon>Prostigmata</taxon>
        <taxon>Anystina</taxon>
        <taxon>Parasitengona</taxon>
        <taxon>Trombiculoidea</taxon>
        <taxon>Trombiculidae</taxon>
        <taxon>Leptotrombidium</taxon>
    </lineage>
</organism>
<keyword evidence="4 13" id="KW-0812">Transmembrane</keyword>
<evidence type="ECO:0000256" key="6">
    <source>
        <dbReference type="ARBA" id="ARBA00023065"/>
    </source>
</evidence>
<dbReference type="GO" id="GO:0015276">
    <property type="term" value="F:ligand-gated monoatomic ion channel activity"/>
    <property type="evidence" value="ECO:0007669"/>
    <property type="project" value="InterPro"/>
</dbReference>
<keyword evidence="3" id="KW-0813">Transport</keyword>
<dbReference type="Pfam" id="PF00060">
    <property type="entry name" value="Lig_chan"/>
    <property type="match status" value="1"/>
</dbReference>
<gene>
    <name evidence="15" type="ORF">B4U80_06187</name>
</gene>
<comment type="similarity">
    <text evidence="2">Belongs to the glutamate-gated ion channel (TC 1.A.10.1) family.</text>
</comment>
<evidence type="ECO:0000313" key="15">
    <source>
        <dbReference type="EMBL" id="RWS30328.1"/>
    </source>
</evidence>
<dbReference type="FunFam" id="1.10.287.70:FF:000143">
    <property type="entry name" value="Probable glutamate receptor"/>
    <property type="match status" value="1"/>
</dbReference>
<dbReference type="VEuPathDB" id="VectorBase:LDEU001712"/>
<feature type="region of interest" description="Disordered" evidence="12">
    <location>
        <begin position="452"/>
        <end position="478"/>
    </location>
</feature>
<dbReference type="GO" id="GO:0016020">
    <property type="term" value="C:membrane"/>
    <property type="evidence" value="ECO:0007669"/>
    <property type="project" value="UniProtKB-SubCell"/>
</dbReference>
<proteinExistence type="inferred from homology"/>
<comment type="subcellular location">
    <subcellularLocation>
        <location evidence="1">Membrane</location>
        <topology evidence="1">Multi-pass membrane protein</topology>
    </subcellularLocation>
</comment>
<evidence type="ECO:0000256" key="11">
    <source>
        <dbReference type="ARBA" id="ARBA00023303"/>
    </source>
</evidence>
<evidence type="ECO:0000256" key="1">
    <source>
        <dbReference type="ARBA" id="ARBA00004141"/>
    </source>
</evidence>
<keyword evidence="8 15" id="KW-0675">Receptor</keyword>
<dbReference type="InterPro" id="IPR019594">
    <property type="entry name" value="Glu/Gly-bd"/>
</dbReference>
<evidence type="ECO:0000256" key="8">
    <source>
        <dbReference type="ARBA" id="ARBA00023170"/>
    </source>
</evidence>